<sequence>MTVRGRPKLLVTRSISQKTWSTLCGPRSGLMHLYTLQQRSGRFDQLFYETSVAFPPKWDALTAEEIKTVIGQVIALRKELVRYNNKLAIWKKGHKAAKESIKPVITTISTPASTPKNASPLFKELL</sequence>
<accession>A0A9P6IKH4</accession>
<gene>
    <name evidence="1" type="ORF">BGZ65_006881</name>
</gene>
<comment type="caution">
    <text evidence="1">The sequence shown here is derived from an EMBL/GenBank/DDBJ whole genome shotgun (WGS) entry which is preliminary data.</text>
</comment>
<evidence type="ECO:0000313" key="2">
    <source>
        <dbReference type="Proteomes" id="UP000749646"/>
    </source>
</evidence>
<organism evidence="1 2">
    <name type="scientific">Modicella reniformis</name>
    <dbReference type="NCBI Taxonomy" id="1440133"/>
    <lineage>
        <taxon>Eukaryota</taxon>
        <taxon>Fungi</taxon>
        <taxon>Fungi incertae sedis</taxon>
        <taxon>Mucoromycota</taxon>
        <taxon>Mortierellomycotina</taxon>
        <taxon>Mortierellomycetes</taxon>
        <taxon>Mortierellales</taxon>
        <taxon>Mortierellaceae</taxon>
        <taxon>Modicella</taxon>
    </lineage>
</organism>
<dbReference type="OrthoDB" id="2424904at2759"/>
<dbReference type="AlphaFoldDB" id="A0A9P6IKH4"/>
<protein>
    <submittedName>
        <fullName evidence="1">Uncharacterized protein</fullName>
    </submittedName>
</protein>
<proteinExistence type="predicted"/>
<reference evidence="1" key="1">
    <citation type="journal article" date="2020" name="Fungal Divers.">
        <title>Resolving the Mortierellaceae phylogeny through synthesis of multi-gene phylogenetics and phylogenomics.</title>
        <authorList>
            <person name="Vandepol N."/>
            <person name="Liber J."/>
            <person name="Desiro A."/>
            <person name="Na H."/>
            <person name="Kennedy M."/>
            <person name="Barry K."/>
            <person name="Grigoriev I.V."/>
            <person name="Miller A.N."/>
            <person name="O'Donnell K."/>
            <person name="Stajich J.E."/>
            <person name="Bonito G."/>
        </authorList>
    </citation>
    <scope>NUCLEOTIDE SEQUENCE</scope>
    <source>
        <strain evidence="1">MES-2147</strain>
    </source>
</reference>
<name>A0A9P6IKH4_9FUNG</name>
<evidence type="ECO:0000313" key="1">
    <source>
        <dbReference type="EMBL" id="KAF9927260.1"/>
    </source>
</evidence>
<keyword evidence="2" id="KW-1185">Reference proteome</keyword>
<dbReference type="Proteomes" id="UP000749646">
    <property type="component" value="Unassembled WGS sequence"/>
</dbReference>
<dbReference type="EMBL" id="JAAAHW010010344">
    <property type="protein sequence ID" value="KAF9927260.1"/>
    <property type="molecule type" value="Genomic_DNA"/>
</dbReference>